<dbReference type="InterPro" id="IPR029058">
    <property type="entry name" value="AB_hydrolase_fold"/>
</dbReference>
<comment type="similarity">
    <text evidence="1">Belongs to the peptidase S33 family.</text>
</comment>
<keyword evidence="3" id="KW-0378">Hydrolase</keyword>
<dbReference type="PANTHER" id="PTHR43248">
    <property type="entry name" value="2-SUCCINYL-6-HYDROXY-2,4-CYCLOHEXADIENE-1-CARBOXYLATE SYNTHASE"/>
    <property type="match status" value="1"/>
</dbReference>
<sequence length="541" mass="56517">MATDREHGLGARVPAVVPSLNEGLGLLEGREPMLARRAIAAGAGAAALALIGPAAEPRAARPEPDLSRFYQQKIGWEPCKPTEGQTGELLDSVREMECSTLSVPVDYGDLGKGAISLALARFRTAAHGKDRKGSVVFNFGGPGASGVDGLAAFRPQAAKIGKHYDLVSFDPRGVARSSPVRCGGEDGPAQLEGERQDAPDTGAAAVAEAERIAEACRQKTGPVLDHVGTVNASRDMDVLRQVLGDKKLNYLGISYGTRLGAVYASQFPKKTGRMALDAVDTLQGSAEQDALVQTKGFQKALDAFFVGCAQQNCELGTSPAEVRATFETAVEKLADGNVVTGADNQDFTGDDLQSAVQAALYSQAAWPTLSAGIAALLQEDDPTVLASLNEGMDYAPADNSDEAMLAINCADDPVRPADPAKEFAAVQKQLIEESPYFGPGSAARAVACAGWPAGTDYIRRIDHPGAPKILVVGGKGDPATPYPWAQDTAKRLGSGVLMTYEGEGHGAYSASRCIRAKVDAFFTGGTVPEEGTSCPAEVPDE</sequence>
<feature type="domain" description="Peptidase S33 tripeptidyl aminopeptidase-like C-terminal" evidence="6">
    <location>
        <begin position="434"/>
        <end position="534"/>
    </location>
</feature>
<proteinExistence type="inferred from homology"/>
<evidence type="ECO:0000313" key="8">
    <source>
        <dbReference type="Proteomes" id="UP001050808"/>
    </source>
</evidence>
<evidence type="ECO:0000259" key="6">
    <source>
        <dbReference type="Pfam" id="PF08386"/>
    </source>
</evidence>
<protein>
    <submittedName>
        <fullName evidence="7">Protease</fullName>
    </submittedName>
</protein>
<evidence type="ECO:0000313" key="7">
    <source>
        <dbReference type="EMBL" id="GHI39336.1"/>
    </source>
</evidence>
<comment type="caution">
    <text evidence="7">The sequence shown here is derived from an EMBL/GenBank/DDBJ whole genome shotgun (WGS) entry which is preliminary data.</text>
</comment>
<reference evidence="7" key="1">
    <citation type="submission" date="2024-05" db="EMBL/GenBank/DDBJ databases">
        <title>Whole genome shotgun sequence of Streptomyces violascens NBRC 12920.</title>
        <authorList>
            <person name="Komaki H."/>
            <person name="Tamura T."/>
        </authorList>
    </citation>
    <scope>NUCLEOTIDE SEQUENCE</scope>
    <source>
        <strain evidence="7">NBRC 12920</strain>
    </source>
</reference>
<evidence type="ECO:0000256" key="4">
    <source>
        <dbReference type="SAM" id="MobiDB-lite"/>
    </source>
</evidence>
<evidence type="ECO:0000256" key="1">
    <source>
        <dbReference type="ARBA" id="ARBA00010088"/>
    </source>
</evidence>
<keyword evidence="7" id="KW-0645">Protease</keyword>
<evidence type="ECO:0000256" key="2">
    <source>
        <dbReference type="ARBA" id="ARBA00022729"/>
    </source>
</evidence>
<evidence type="ECO:0000256" key="3">
    <source>
        <dbReference type="ARBA" id="ARBA00022801"/>
    </source>
</evidence>
<feature type="region of interest" description="Disordered" evidence="4">
    <location>
        <begin position="177"/>
        <end position="198"/>
    </location>
</feature>
<dbReference type="GO" id="GO:0006508">
    <property type="term" value="P:proteolysis"/>
    <property type="evidence" value="ECO:0007669"/>
    <property type="project" value="UniProtKB-KW"/>
</dbReference>
<gene>
    <name evidence="7" type="ORF">Sviol_37440</name>
</gene>
<dbReference type="Gene3D" id="3.40.50.1820">
    <property type="entry name" value="alpha/beta hydrolase"/>
    <property type="match status" value="1"/>
</dbReference>
<accession>A0ABQ3QPY2</accession>
<dbReference type="Proteomes" id="UP001050808">
    <property type="component" value="Unassembled WGS sequence"/>
</dbReference>
<name>A0ABQ3QPY2_9ACTN</name>
<dbReference type="Pfam" id="PF08386">
    <property type="entry name" value="Abhydrolase_4"/>
    <property type="match status" value="1"/>
</dbReference>
<keyword evidence="2" id="KW-0732">Signal</keyword>
<dbReference type="InterPro" id="IPR051601">
    <property type="entry name" value="Serine_prot/Carboxylest_S33"/>
</dbReference>
<feature type="domain" description="AB hydrolase-1" evidence="5">
    <location>
        <begin position="135"/>
        <end position="316"/>
    </location>
</feature>
<dbReference type="EMBL" id="BNDY01000012">
    <property type="protein sequence ID" value="GHI39336.1"/>
    <property type="molecule type" value="Genomic_DNA"/>
</dbReference>
<dbReference type="SUPFAM" id="SSF53474">
    <property type="entry name" value="alpha/beta-Hydrolases"/>
    <property type="match status" value="1"/>
</dbReference>
<evidence type="ECO:0000259" key="5">
    <source>
        <dbReference type="Pfam" id="PF00561"/>
    </source>
</evidence>
<keyword evidence="8" id="KW-1185">Reference proteome</keyword>
<dbReference type="GO" id="GO:0008233">
    <property type="term" value="F:peptidase activity"/>
    <property type="evidence" value="ECO:0007669"/>
    <property type="project" value="UniProtKB-KW"/>
</dbReference>
<dbReference type="InterPro" id="IPR000073">
    <property type="entry name" value="AB_hydrolase_1"/>
</dbReference>
<organism evidence="7 8">
    <name type="scientific">Streptomyces violascens</name>
    <dbReference type="NCBI Taxonomy" id="67381"/>
    <lineage>
        <taxon>Bacteria</taxon>
        <taxon>Bacillati</taxon>
        <taxon>Actinomycetota</taxon>
        <taxon>Actinomycetes</taxon>
        <taxon>Kitasatosporales</taxon>
        <taxon>Streptomycetaceae</taxon>
        <taxon>Streptomyces</taxon>
    </lineage>
</organism>
<dbReference type="PANTHER" id="PTHR43248:SF29">
    <property type="entry name" value="TRIPEPTIDYL AMINOPEPTIDASE"/>
    <property type="match status" value="1"/>
</dbReference>
<dbReference type="Pfam" id="PF00561">
    <property type="entry name" value="Abhydrolase_1"/>
    <property type="match status" value="1"/>
</dbReference>
<dbReference type="InterPro" id="IPR013595">
    <property type="entry name" value="Pept_S33_TAP-like_C"/>
</dbReference>